<dbReference type="InterPro" id="IPR000086">
    <property type="entry name" value="NUDIX_hydrolase_dom"/>
</dbReference>
<dbReference type="PROSITE" id="PS00893">
    <property type="entry name" value="NUDIX_BOX"/>
    <property type="match status" value="1"/>
</dbReference>
<dbReference type="SUPFAM" id="SSF55811">
    <property type="entry name" value="Nudix"/>
    <property type="match status" value="1"/>
</dbReference>
<dbReference type="AlphaFoldDB" id="A0A0D6PL01"/>
<dbReference type="EMBL" id="BANC01000092">
    <property type="protein sequence ID" value="GAN81439.1"/>
    <property type="molecule type" value="Genomic_DNA"/>
</dbReference>
<dbReference type="PANTHER" id="PTHR43046:SF2">
    <property type="entry name" value="8-OXO-DGTP DIPHOSPHATASE-RELATED"/>
    <property type="match status" value="1"/>
</dbReference>
<gene>
    <name evidence="4" type="ORF">Aam_094_001</name>
</gene>
<name>A0A0D6PL01_9PROT</name>
<evidence type="ECO:0000313" key="5">
    <source>
        <dbReference type="Proteomes" id="UP000032668"/>
    </source>
</evidence>
<proteinExistence type="predicted"/>
<organism evidence="4 5">
    <name type="scientific">Acidocella aminolytica 101 = DSM 11237</name>
    <dbReference type="NCBI Taxonomy" id="1120923"/>
    <lineage>
        <taxon>Bacteria</taxon>
        <taxon>Pseudomonadati</taxon>
        <taxon>Pseudomonadota</taxon>
        <taxon>Alphaproteobacteria</taxon>
        <taxon>Acetobacterales</taxon>
        <taxon>Acidocellaceae</taxon>
        <taxon>Acidocella</taxon>
    </lineage>
</organism>
<evidence type="ECO:0000259" key="3">
    <source>
        <dbReference type="PROSITE" id="PS51462"/>
    </source>
</evidence>
<dbReference type="PANTHER" id="PTHR43046">
    <property type="entry name" value="GDP-MANNOSE MANNOSYL HYDROLASE"/>
    <property type="match status" value="1"/>
</dbReference>
<evidence type="ECO:0000256" key="2">
    <source>
        <dbReference type="ARBA" id="ARBA00022801"/>
    </source>
</evidence>
<dbReference type="InterPro" id="IPR015797">
    <property type="entry name" value="NUDIX_hydrolase-like_dom_sf"/>
</dbReference>
<dbReference type="PROSITE" id="PS51462">
    <property type="entry name" value="NUDIX"/>
    <property type="match status" value="1"/>
</dbReference>
<dbReference type="RefSeq" id="WP_073211329.1">
    <property type="nucleotide sequence ID" value="NZ_BANC01000092.1"/>
</dbReference>
<dbReference type="Pfam" id="PF00293">
    <property type="entry name" value="NUDIX"/>
    <property type="match status" value="1"/>
</dbReference>
<accession>A0A0D6PL01</accession>
<sequence length="165" mass="18594">MKNQQTRTIRIAAALINDEQGRLLLVRKSGTQWFMQAGGKIEDGESALSALHRELREEIGLRLESGDAHYLGRFSAPAASEPDHVVEAEIYHICVSHTPAVNSEIEEAVWATVAQAEVMPLAPLTRDHILPLSRNFYRPCENATNFSEKSIFYSLRGRHKRDIEK</sequence>
<feature type="domain" description="Nudix hydrolase" evidence="3">
    <location>
        <begin position="6"/>
        <end position="138"/>
    </location>
</feature>
<comment type="caution">
    <text evidence="4">The sequence shown here is derived from an EMBL/GenBank/DDBJ whole genome shotgun (WGS) entry which is preliminary data.</text>
</comment>
<comment type="cofactor">
    <cofactor evidence="1">
        <name>Mg(2+)</name>
        <dbReference type="ChEBI" id="CHEBI:18420"/>
    </cofactor>
</comment>
<dbReference type="Proteomes" id="UP000032668">
    <property type="component" value="Unassembled WGS sequence"/>
</dbReference>
<dbReference type="STRING" id="1120923.SAMN02746095_01047"/>
<reference evidence="4 5" key="1">
    <citation type="submission" date="2012-11" db="EMBL/GenBank/DDBJ databases">
        <title>Whole genome sequence of Acidocella aminolytica 101 = DSM 11237.</title>
        <authorList>
            <person name="Azuma Y."/>
            <person name="Higashiura N."/>
            <person name="Hirakawa H."/>
            <person name="Matsushita K."/>
        </authorList>
    </citation>
    <scope>NUCLEOTIDE SEQUENCE [LARGE SCALE GENOMIC DNA]</scope>
    <source>
        <strain evidence="5">101 / DSM 11237</strain>
    </source>
</reference>
<dbReference type="InterPro" id="IPR020084">
    <property type="entry name" value="NUDIX_hydrolase_CS"/>
</dbReference>
<evidence type="ECO:0000313" key="4">
    <source>
        <dbReference type="EMBL" id="GAN81439.1"/>
    </source>
</evidence>
<dbReference type="GO" id="GO:0016787">
    <property type="term" value="F:hydrolase activity"/>
    <property type="evidence" value="ECO:0007669"/>
    <property type="project" value="UniProtKB-KW"/>
</dbReference>
<dbReference type="Gene3D" id="3.90.79.10">
    <property type="entry name" value="Nucleoside Triphosphate Pyrophosphohydrolase"/>
    <property type="match status" value="1"/>
</dbReference>
<dbReference type="CDD" id="cd04690">
    <property type="entry name" value="NUDIX_Hydrolase"/>
    <property type="match status" value="1"/>
</dbReference>
<protein>
    <submittedName>
        <fullName evidence="4">Phosphohydrolase</fullName>
    </submittedName>
</protein>
<keyword evidence="2 4" id="KW-0378">Hydrolase</keyword>
<keyword evidence="5" id="KW-1185">Reference proteome</keyword>
<dbReference type="OrthoDB" id="9801098at2"/>
<evidence type="ECO:0000256" key="1">
    <source>
        <dbReference type="ARBA" id="ARBA00001946"/>
    </source>
</evidence>